<dbReference type="InterPro" id="IPR016024">
    <property type="entry name" value="ARM-type_fold"/>
</dbReference>
<name>A0A0C3FTI8_PILCF</name>
<organism evidence="3 4">
    <name type="scientific">Piloderma croceum (strain F 1598)</name>
    <dbReference type="NCBI Taxonomy" id="765440"/>
    <lineage>
        <taxon>Eukaryota</taxon>
        <taxon>Fungi</taxon>
        <taxon>Dikarya</taxon>
        <taxon>Basidiomycota</taxon>
        <taxon>Agaricomycotina</taxon>
        <taxon>Agaricomycetes</taxon>
        <taxon>Agaricomycetidae</taxon>
        <taxon>Atheliales</taxon>
        <taxon>Atheliaceae</taxon>
        <taxon>Piloderma</taxon>
    </lineage>
</organism>
<dbReference type="STRING" id="765440.A0A0C3FTI8"/>
<feature type="compositionally biased region" description="Pro residues" evidence="1">
    <location>
        <begin position="749"/>
        <end position="763"/>
    </location>
</feature>
<reference evidence="3 4" key="1">
    <citation type="submission" date="2014-04" db="EMBL/GenBank/DDBJ databases">
        <authorList>
            <consortium name="DOE Joint Genome Institute"/>
            <person name="Kuo A."/>
            <person name="Tarkka M."/>
            <person name="Buscot F."/>
            <person name="Kohler A."/>
            <person name="Nagy L.G."/>
            <person name="Floudas D."/>
            <person name="Copeland A."/>
            <person name="Barry K.W."/>
            <person name="Cichocki N."/>
            <person name="Veneault-Fourrey C."/>
            <person name="LaButti K."/>
            <person name="Lindquist E.A."/>
            <person name="Lipzen A."/>
            <person name="Lundell T."/>
            <person name="Morin E."/>
            <person name="Murat C."/>
            <person name="Sun H."/>
            <person name="Tunlid A."/>
            <person name="Henrissat B."/>
            <person name="Grigoriev I.V."/>
            <person name="Hibbett D.S."/>
            <person name="Martin F."/>
            <person name="Nordberg H.P."/>
            <person name="Cantor M.N."/>
            <person name="Hua S.X."/>
        </authorList>
    </citation>
    <scope>NUCLEOTIDE SEQUENCE [LARGE SCALE GENOMIC DNA]</scope>
    <source>
        <strain evidence="3 4">F 1598</strain>
    </source>
</reference>
<evidence type="ECO:0000313" key="3">
    <source>
        <dbReference type="EMBL" id="KIM87600.1"/>
    </source>
</evidence>
<dbReference type="HOGENOM" id="CLU_008724_1_1_1"/>
<dbReference type="PANTHER" id="PTHR12984:SF6">
    <property type="entry name" value="SCY1-LIKE PROTEIN 2"/>
    <property type="match status" value="1"/>
</dbReference>
<keyword evidence="4" id="KW-1185">Reference proteome</keyword>
<gene>
    <name evidence="3" type="ORF">PILCRDRAFT_284654</name>
</gene>
<evidence type="ECO:0000259" key="2">
    <source>
        <dbReference type="PROSITE" id="PS50011"/>
    </source>
</evidence>
<dbReference type="InterPro" id="IPR051177">
    <property type="entry name" value="CIK-Related_Protein"/>
</dbReference>
<dbReference type="AlphaFoldDB" id="A0A0C3FTI8"/>
<dbReference type="CDD" id="cd14011">
    <property type="entry name" value="PK_SCY1_like"/>
    <property type="match status" value="1"/>
</dbReference>
<dbReference type="InterPro" id="IPR011009">
    <property type="entry name" value="Kinase-like_dom_sf"/>
</dbReference>
<accession>A0A0C3FTI8</accession>
<dbReference type="InterPro" id="IPR000719">
    <property type="entry name" value="Prot_kinase_dom"/>
</dbReference>
<dbReference type="InterPro" id="IPR011989">
    <property type="entry name" value="ARM-like"/>
</dbReference>
<feature type="domain" description="Protein kinase" evidence="2">
    <location>
        <begin position="14"/>
        <end position="322"/>
    </location>
</feature>
<proteinExistence type="predicted"/>
<dbReference type="PROSITE" id="PS50011">
    <property type="entry name" value="PROTEIN_KINASE_DOM"/>
    <property type="match status" value="1"/>
</dbReference>
<dbReference type="InParanoid" id="A0A0C3FTI8"/>
<dbReference type="Gene3D" id="1.10.510.10">
    <property type="entry name" value="Transferase(Phosphotransferase) domain 1"/>
    <property type="match status" value="1"/>
</dbReference>
<feature type="compositionally biased region" description="Low complexity" evidence="1">
    <location>
        <begin position="698"/>
        <end position="717"/>
    </location>
</feature>
<dbReference type="FunCoup" id="A0A0C3FTI8">
    <property type="interactions" value="605"/>
</dbReference>
<dbReference type="Gene3D" id="1.25.10.10">
    <property type="entry name" value="Leucine-rich Repeat Variant"/>
    <property type="match status" value="1"/>
</dbReference>
<evidence type="ECO:0000313" key="4">
    <source>
        <dbReference type="Proteomes" id="UP000054166"/>
    </source>
</evidence>
<feature type="region of interest" description="Disordered" evidence="1">
    <location>
        <begin position="666"/>
        <end position="820"/>
    </location>
</feature>
<dbReference type="GO" id="GO:0005524">
    <property type="term" value="F:ATP binding"/>
    <property type="evidence" value="ECO:0007669"/>
    <property type="project" value="InterPro"/>
</dbReference>
<dbReference type="SMART" id="SM00220">
    <property type="entry name" value="S_TKc"/>
    <property type="match status" value="1"/>
</dbReference>
<reference evidence="4" key="2">
    <citation type="submission" date="2015-01" db="EMBL/GenBank/DDBJ databases">
        <title>Evolutionary Origins and Diversification of the Mycorrhizal Mutualists.</title>
        <authorList>
            <consortium name="DOE Joint Genome Institute"/>
            <consortium name="Mycorrhizal Genomics Consortium"/>
            <person name="Kohler A."/>
            <person name="Kuo A."/>
            <person name="Nagy L.G."/>
            <person name="Floudas D."/>
            <person name="Copeland A."/>
            <person name="Barry K.W."/>
            <person name="Cichocki N."/>
            <person name="Veneault-Fourrey C."/>
            <person name="LaButti K."/>
            <person name="Lindquist E.A."/>
            <person name="Lipzen A."/>
            <person name="Lundell T."/>
            <person name="Morin E."/>
            <person name="Murat C."/>
            <person name="Riley R."/>
            <person name="Ohm R."/>
            <person name="Sun H."/>
            <person name="Tunlid A."/>
            <person name="Henrissat B."/>
            <person name="Grigoriev I.V."/>
            <person name="Hibbett D.S."/>
            <person name="Martin F."/>
        </authorList>
    </citation>
    <scope>NUCLEOTIDE SEQUENCE [LARGE SCALE GENOMIC DNA]</scope>
    <source>
        <strain evidence="4">F 1598</strain>
    </source>
</reference>
<feature type="compositionally biased region" description="Low complexity" evidence="1">
    <location>
        <begin position="764"/>
        <end position="780"/>
    </location>
</feature>
<feature type="compositionally biased region" description="Polar residues" evidence="1">
    <location>
        <begin position="796"/>
        <end position="812"/>
    </location>
</feature>
<dbReference type="SUPFAM" id="SSF48371">
    <property type="entry name" value="ARM repeat"/>
    <property type="match status" value="1"/>
</dbReference>
<evidence type="ECO:0000256" key="1">
    <source>
        <dbReference type="SAM" id="MobiDB-lite"/>
    </source>
</evidence>
<dbReference type="Proteomes" id="UP000054166">
    <property type="component" value="Unassembled WGS sequence"/>
</dbReference>
<sequence>MFAAATSFFSRTAISQSYNIGGSSTGSRSGTPAPDSSTPAPAALSPPFNVGLWRIQPAVHKVTNKRVSVWSFDKRGVEMERAAPLVRDSTLEMLKSEASALGRLRHPSILEMVEPLEETRNELIFATEPILSSLQLSIPGSSRYSPLVELDEIEIQKGILQLCKGLEFLHSSARLIHSNLNPETVIINSAGDWKISGLGQTIPLAGADGKPSRWEFPTFDGRVPSYVQRSFNYMAPEYALDEVLVTASDMYSLGAIIYAVHCKGNPPFKNHDSLGGLRDNAGKPVPGMERLDSDLQALLRSLVTRGSQQRPTPVTLPSHPFFSSLAISTLNFLDRSNFSTKSRSDKISFLKGLAGVLDKFSVGLRTRKILPTLVEEMKDVHLLPYILPNVFSIATALSPTQFASLVLPSLKPLFTIKDPPQNMLTLLDNLPTLQSKTEKGVFREQVLPLVYNALESEHANVQERALNAVPNLCETVDYAEVSNVLFPRVALVFTKTRILSVKIATLATFLSMVKTLDQTNLTQKLVPLLSKIRTKEPGVMMATLSVQEAMGSKVDREAVATLVLPQLWAMSMGPLINVQQFQRFMDVIHKLSDRVQKEHHQFLRDSQRIEDRSSIANSELIGASKLDGNVDFESLVGANGATVKADTVIENWDDDVWGSIFTSGPEVQSLPASPKFAPPPRLGAKPVASPSFNAAALSPTSHSRQSSTSLMQSLQPQGTGGFTKSGSSTPSLQQQIQRPNYNIALPAISPIPPPMAPTIPTPPSFGGHFSPPPTSMSSPPLFAAQPAMGSLLAPSKPTQPLWNATKKSTNSDWGDFDPLA</sequence>
<dbReference type="GO" id="GO:0004672">
    <property type="term" value="F:protein kinase activity"/>
    <property type="evidence" value="ECO:0007669"/>
    <property type="project" value="InterPro"/>
</dbReference>
<dbReference type="Pfam" id="PF00069">
    <property type="entry name" value="Pkinase"/>
    <property type="match status" value="1"/>
</dbReference>
<feature type="region of interest" description="Disordered" evidence="1">
    <location>
        <begin position="21"/>
        <end position="41"/>
    </location>
</feature>
<dbReference type="OrthoDB" id="79687at2759"/>
<dbReference type="EMBL" id="KN832979">
    <property type="protein sequence ID" value="KIM87600.1"/>
    <property type="molecule type" value="Genomic_DNA"/>
</dbReference>
<dbReference type="SUPFAM" id="SSF56112">
    <property type="entry name" value="Protein kinase-like (PK-like)"/>
    <property type="match status" value="1"/>
</dbReference>
<protein>
    <recommendedName>
        <fullName evidence="2">Protein kinase domain-containing protein</fullName>
    </recommendedName>
</protein>
<dbReference type="Gene3D" id="3.30.200.20">
    <property type="entry name" value="Phosphorylase Kinase, domain 1"/>
    <property type="match status" value="1"/>
</dbReference>
<dbReference type="PANTHER" id="PTHR12984">
    <property type="entry name" value="SCY1-RELATED S/T PROTEIN KINASE-LIKE"/>
    <property type="match status" value="1"/>
</dbReference>